<dbReference type="PROSITE" id="PS51257">
    <property type="entry name" value="PROKAR_LIPOPROTEIN"/>
    <property type="match status" value="1"/>
</dbReference>
<comment type="caution">
    <text evidence="1">The sequence shown here is derived from an EMBL/GenBank/DDBJ whole genome shotgun (WGS) entry which is preliminary data.</text>
</comment>
<keyword evidence="2" id="KW-1185">Reference proteome</keyword>
<organism evidence="1 2">
    <name type="scientific">Tenacibaculum platacis</name>
    <dbReference type="NCBI Taxonomy" id="3137852"/>
    <lineage>
        <taxon>Bacteria</taxon>
        <taxon>Pseudomonadati</taxon>
        <taxon>Bacteroidota</taxon>
        <taxon>Flavobacteriia</taxon>
        <taxon>Flavobacteriales</taxon>
        <taxon>Flavobacteriaceae</taxon>
        <taxon>Tenacibaculum</taxon>
    </lineage>
</organism>
<accession>A0ABM9P5Q5</accession>
<name>A0ABM9P5Q5_9FLAO</name>
<sequence length="247" mass="27945">MRGKIYVFMSALLLAFVGCNNNEDVSSIENQESNLQQEQIVDSQERIIEQPEVILNPQQEMELRDIVAEVQIQLPNELSSRGRQASSTEPTNNSTVLKTTDLIIGRSYKAGTVTVSLEGRSNLLVTYKTNRCWNLWKTNLFVGEKDSIPLYYGYPNYTKFPYRESHRTSRINEYTYSIPLNELRGIECITIAAHAKLSIYYRGWCWIYSAWGDGNNFEGTRCPATYFSLCDSDGDGDGDGDGGPDTN</sequence>
<dbReference type="Proteomes" id="UP001497416">
    <property type="component" value="Unassembled WGS sequence"/>
</dbReference>
<evidence type="ECO:0000313" key="2">
    <source>
        <dbReference type="Proteomes" id="UP001497416"/>
    </source>
</evidence>
<gene>
    <name evidence="1" type="ORF">T190607A01A_50079</name>
</gene>
<evidence type="ECO:0000313" key="1">
    <source>
        <dbReference type="EMBL" id="CAL2092825.1"/>
    </source>
</evidence>
<dbReference type="RefSeq" id="WP_348713449.1">
    <property type="nucleotide sequence ID" value="NZ_CAXIXY010000007.1"/>
</dbReference>
<proteinExistence type="predicted"/>
<protein>
    <recommendedName>
        <fullName evidence="3">Lipoprotein</fullName>
    </recommendedName>
</protein>
<dbReference type="EMBL" id="CAXIXY010000007">
    <property type="protein sequence ID" value="CAL2092825.1"/>
    <property type="molecule type" value="Genomic_DNA"/>
</dbReference>
<evidence type="ECO:0008006" key="3">
    <source>
        <dbReference type="Google" id="ProtNLM"/>
    </source>
</evidence>
<reference evidence="1 2" key="1">
    <citation type="submission" date="2024-05" db="EMBL/GenBank/DDBJ databases">
        <authorList>
            <person name="Duchaud E."/>
        </authorList>
    </citation>
    <scope>NUCLEOTIDE SEQUENCE [LARGE SCALE GENOMIC DNA]</scope>
    <source>
        <strain evidence="1">Ena-SAMPLE-TAB-13-05-2024-13:56:06:370-140302</strain>
    </source>
</reference>